<comment type="caution">
    <text evidence="2">The sequence shown here is derived from an EMBL/GenBank/DDBJ whole genome shotgun (WGS) entry which is preliminary data.</text>
</comment>
<feature type="transmembrane region" description="Helical" evidence="1">
    <location>
        <begin position="35"/>
        <end position="51"/>
    </location>
</feature>
<reference evidence="2" key="1">
    <citation type="journal article" date="2014" name="Int. J. Syst. Evol. Microbiol.">
        <title>Complete genome sequence of Corynebacterium casei LMG S-19264T (=DSM 44701T), isolated from a smear-ripened cheese.</title>
        <authorList>
            <consortium name="US DOE Joint Genome Institute (JGI-PGF)"/>
            <person name="Walter F."/>
            <person name="Albersmeier A."/>
            <person name="Kalinowski J."/>
            <person name="Ruckert C."/>
        </authorList>
    </citation>
    <scope>NUCLEOTIDE SEQUENCE</scope>
    <source>
        <strain evidence="2">JCM 12289</strain>
    </source>
</reference>
<accession>A0AAV3SMZ2</accession>
<keyword evidence="1" id="KW-0472">Membrane</keyword>
<feature type="transmembrane region" description="Helical" evidence="1">
    <location>
        <begin position="6"/>
        <end position="28"/>
    </location>
</feature>
<keyword evidence="1" id="KW-1133">Transmembrane helix</keyword>
<proteinExistence type="predicted"/>
<evidence type="ECO:0000313" key="2">
    <source>
        <dbReference type="EMBL" id="GAA0479509.1"/>
    </source>
</evidence>
<name>A0AAV3SMZ2_HALDO</name>
<evidence type="ECO:0000313" key="3">
    <source>
        <dbReference type="Proteomes" id="UP001500962"/>
    </source>
</evidence>
<dbReference type="EMBL" id="BAAADN010000115">
    <property type="protein sequence ID" value="GAA0479509.1"/>
    <property type="molecule type" value="Genomic_DNA"/>
</dbReference>
<dbReference type="AlphaFoldDB" id="A0AAV3SMZ2"/>
<dbReference type="Proteomes" id="UP001500962">
    <property type="component" value="Unassembled WGS sequence"/>
</dbReference>
<protein>
    <submittedName>
        <fullName evidence="2">Uncharacterized protein</fullName>
    </submittedName>
</protein>
<organism evidence="2 3">
    <name type="scientific">Halococcus dombrowskii</name>
    <dbReference type="NCBI Taxonomy" id="179637"/>
    <lineage>
        <taxon>Archaea</taxon>
        <taxon>Methanobacteriati</taxon>
        <taxon>Methanobacteriota</taxon>
        <taxon>Stenosarchaea group</taxon>
        <taxon>Halobacteria</taxon>
        <taxon>Halobacteriales</taxon>
        <taxon>Halococcaceae</taxon>
        <taxon>Halococcus</taxon>
    </lineage>
</organism>
<evidence type="ECO:0000256" key="1">
    <source>
        <dbReference type="SAM" id="Phobius"/>
    </source>
</evidence>
<gene>
    <name evidence="2" type="ORF">GCM10008985_39030</name>
</gene>
<sequence length="52" mass="5203">MVPNWLVTGTLAFATSAVIGIVIAGLSGKRTLKQALLLALAVSIGLVIGNAV</sequence>
<reference evidence="2" key="2">
    <citation type="submission" date="2023-12" db="EMBL/GenBank/DDBJ databases">
        <authorList>
            <person name="Sun Q."/>
            <person name="Inoue M."/>
        </authorList>
    </citation>
    <scope>NUCLEOTIDE SEQUENCE</scope>
    <source>
        <strain evidence="2">JCM 12289</strain>
    </source>
</reference>
<keyword evidence="1" id="KW-0812">Transmembrane</keyword>